<evidence type="ECO:0000256" key="1">
    <source>
        <dbReference type="SAM" id="MobiDB-lite"/>
    </source>
</evidence>
<feature type="region of interest" description="Disordered" evidence="1">
    <location>
        <begin position="83"/>
        <end position="126"/>
    </location>
</feature>
<keyword evidence="3" id="KW-1185">Reference proteome</keyword>
<sequence>MAVDNRVPHSGPSAPCAQDPDPHDPRPTPHDPETTTPTRVATPKAELVLLAVSSLFYDEEIDLKVAFLLPAVTDLRAREYGVAPRSDVGGGQGEPASPGRPIMRRREGPPAIPGWRTRSTLPVDIC</sequence>
<dbReference type="EMBL" id="KN840778">
    <property type="protein sequence ID" value="KIP01504.1"/>
    <property type="molecule type" value="Genomic_DNA"/>
</dbReference>
<evidence type="ECO:0000313" key="2">
    <source>
        <dbReference type="EMBL" id="KIP01504.1"/>
    </source>
</evidence>
<dbReference type="Proteomes" id="UP000053257">
    <property type="component" value="Unassembled WGS sequence"/>
</dbReference>
<protein>
    <submittedName>
        <fullName evidence="2">Uncharacterized protein</fullName>
    </submittedName>
</protein>
<reference evidence="2 3" key="1">
    <citation type="journal article" date="2014" name="PLoS Genet.">
        <title>Analysis of the Phlebiopsis gigantea genome, transcriptome and secretome provides insight into its pioneer colonization strategies of wood.</title>
        <authorList>
            <person name="Hori C."/>
            <person name="Ishida T."/>
            <person name="Igarashi K."/>
            <person name="Samejima M."/>
            <person name="Suzuki H."/>
            <person name="Master E."/>
            <person name="Ferreira P."/>
            <person name="Ruiz-Duenas F.J."/>
            <person name="Held B."/>
            <person name="Canessa P."/>
            <person name="Larrondo L.F."/>
            <person name="Schmoll M."/>
            <person name="Druzhinina I.S."/>
            <person name="Kubicek C.P."/>
            <person name="Gaskell J.A."/>
            <person name="Kersten P."/>
            <person name="St John F."/>
            <person name="Glasner J."/>
            <person name="Sabat G."/>
            <person name="Splinter BonDurant S."/>
            <person name="Syed K."/>
            <person name="Yadav J."/>
            <person name="Mgbeahuruike A.C."/>
            <person name="Kovalchuk A."/>
            <person name="Asiegbu F.O."/>
            <person name="Lackner G."/>
            <person name="Hoffmeister D."/>
            <person name="Rencoret J."/>
            <person name="Gutierrez A."/>
            <person name="Sun H."/>
            <person name="Lindquist E."/>
            <person name="Barry K."/>
            <person name="Riley R."/>
            <person name="Grigoriev I.V."/>
            <person name="Henrissat B."/>
            <person name="Kues U."/>
            <person name="Berka R.M."/>
            <person name="Martinez A.T."/>
            <person name="Covert S.F."/>
            <person name="Blanchette R.A."/>
            <person name="Cullen D."/>
        </authorList>
    </citation>
    <scope>NUCLEOTIDE SEQUENCE [LARGE SCALE GENOMIC DNA]</scope>
    <source>
        <strain evidence="2 3">11061_1 CR5-6</strain>
    </source>
</reference>
<dbReference type="AlphaFoldDB" id="A0A0C3NAI4"/>
<accession>A0A0C3NAI4</accession>
<proteinExistence type="predicted"/>
<feature type="region of interest" description="Disordered" evidence="1">
    <location>
        <begin position="1"/>
        <end position="40"/>
    </location>
</feature>
<name>A0A0C3NAI4_PHLG1</name>
<organism evidence="2 3">
    <name type="scientific">Phlebiopsis gigantea (strain 11061_1 CR5-6)</name>
    <name type="common">White-rot fungus</name>
    <name type="synonym">Peniophora gigantea</name>
    <dbReference type="NCBI Taxonomy" id="745531"/>
    <lineage>
        <taxon>Eukaryota</taxon>
        <taxon>Fungi</taxon>
        <taxon>Dikarya</taxon>
        <taxon>Basidiomycota</taxon>
        <taxon>Agaricomycotina</taxon>
        <taxon>Agaricomycetes</taxon>
        <taxon>Polyporales</taxon>
        <taxon>Phanerochaetaceae</taxon>
        <taxon>Phlebiopsis</taxon>
    </lineage>
</organism>
<dbReference type="HOGENOM" id="CLU_1982379_0_0_1"/>
<evidence type="ECO:0000313" key="3">
    <source>
        <dbReference type="Proteomes" id="UP000053257"/>
    </source>
</evidence>
<gene>
    <name evidence="2" type="ORF">PHLGIDRAFT_123298</name>
</gene>
<feature type="compositionally biased region" description="Basic and acidic residues" evidence="1">
    <location>
        <begin position="20"/>
        <end position="33"/>
    </location>
</feature>